<evidence type="ECO:0000256" key="1">
    <source>
        <dbReference type="SAM" id="Phobius"/>
    </source>
</evidence>
<keyword evidence="1" id="KW-0472">Membrane</keyword>
<protein>
    <submittedName>
        <fullName evidence="2">Uncharacterized protein</fullName>
    </submittedName>
</protein>
<name>A0A224XN24_9HEMI</name>
<keyword evidence="1" id="KW-1133">Transmembrane helix</keyword>
<organism evidence="2">
    <name type="scientific">Panstrongylus lignarius</name>
    <dbReference type="NCBI Taxonomy" id="156445"/>
    <lineage>
        <taxon>Eukaryota</taxon>
        <taxon>Metazoa</taxon>
        <taxon>Ecdysozoa</taxon>
        <taxon>Arthropoda</taxon>
        <taxon>Hexapoda</taxon>
        <taxon>Insecta</taxon>
        <taxon>Pterygota</taxon>
        <taxon>Neoptera</taxon>
        <taxon>Paraneoptera</taxon>
        <taxon>Hemiptera</taxon>
        <taxon>Heteroptera</taxon>
        <taxon>Panheteroptera</taxon>
        <taxon>Cimicomorpha</taxon>
        <taxon>Reduviidae</taxon>
        <taxon>Triatominae</taxon>
        <taxon>Panstrongylus</taxon>
    </lineage>
</organism>
<feature type="transmembrane region" description="Helical" evidence="1">
    <location>
        <begin position="57"/>
        <end position="78"/>
    </location>
</feature>
<evidence type="ECO:0000313" key="2">
    <source>
        <dbReference type="EMBL" id="JAW13896.1"/>
    </source>
</evidence>
<feature type="transmembrane region" description="Helical" evidence="1">
    <location>
        <begin position="6"/>
        <end position="36"/>
    </location>
</feature>
<dbReference type="EMBL" id="GFTR01002530">
    <property type="protein sequence ID" value="JAW13896.1"/>
    <property type="molecule type" value="Transcribed_RNA"/>
</dbReference>
<feature type="transmembrane region" description="Helical" evidence="1">
    <location>
        <begin position="98"/>
        <end position="121"/>
    </location>
</feature>
<keyword evidence="1" id="KW-0812">Transmembrane</keyword>
<reference evidence="2" key="1">
    <citation type="journal article" date="2018" name="PLoS Negl. Trop. Dis.">
        <title>An insight into the salivary gland and fat body transcriptome of Panstrongylus lignarius (Hemiptera: Heteroptera), the main vector of Chagas disease in Peru.</title>
        <authorList>
            <person name="Nevoa J.C."/>
            <person name="Mendes M.T."/>
            <person name="da Silva M.V."/>
            <person name="Soares S.C."/>
            <person name="Oliveira C.J.F."/>
            <person name="Ribeiro J.M.C."/>
        </authorList>
    </citation>
    <scope>NUCLEOTIDE SEQUENCE</scope>
</reference>
<proteinExistence type="predicted"/>
<accession>A0A224XN24</accession>
<dbReference type="AlphaFoldDB" id="A0A224XN24"/>
<sequence length="150" mass="15656">MGFISFLSIFCGINFGFSFFFSSTSGLIFVSSGILTDSCSGSIGKSSSFFTSSSIDGFFFLVFFFFSGISFTTSSSGFSSGNLPSKVKSLSFSSSSGFSFLNGFSFISSGSSIGLSAWGILNFTSSGGGDSFFFPFPKINFFSGVGSSGF</sequence>